<evidence type="ECO:0000313" key="12">
    <source>
        <dbReference type="Proteomes" id="UP000594262"/>
    </source>
</evidence>
<dbReference type="Gene3D" id="1.20.1280.130">
    <property type="match status" value="1"/>
</dbReference>
<sequence>MEGSMLQIADAVAQNPWKFCLLCGTRVTFLSPNEFKRHLRMNHSTQEGGSFVCKYGRNNVCPSLPIDGVNQDDYENHVEKCHIGLNGRIANSESTVHSKKLSIAAAAPTPSSPFIKYKDDNLEALGMKSWTQHPCQNLSAVLNDPRKLTRQPDFFTRIWGEDFIPQPVVPLTLLPNTPRSLFTDHLKRYEIKCMTHEKLKRTNLAPHSGRKSSTRRKQHANLQTEESDLIPEVFLKSNFKLEEPDTFNKVFPWSNFQQTNRDAQKNSGKLLQEKLTHYLDVAEVNLAQQIATKSEDFFNAMRSQESLQSEVKNSCSEVQTLRTKLLKIRTCLIEEPLNVMRLIRLRQRYEVVEEKLKLMTFIHQTQPTIQLLLATADFVSALDLIDTSLEVLQQELAGLQCFRHLGSQLTEMQKVIERMMATDFLDFAVTILNQPYAEDVKPLEEEKLLAVVLGLLRQKKSDFLSLYKAEAFSIIKKSIKQAAHDAMPEDVEVEVSEEQSAKFGDFIRSLDHNEWLMVLEAVFCVVLQILKNMRVIHDGLVSVFALAAGIKKEHVLSQNNEPSNDNEYMLVEDNMNAFLDESDCEKLTKESKDLLCKACELAQSRCSKIIIMRSKDGSLDRLSSKDFVTLARIVERFALDCEGVSGRQSHNLRGTLLTQAKRFIERFHSERLHKLSNILDNERWKQVDVPAEMQEIVDSFNEGMDKTINSQSSTTSDTATAMNTMLIVQGQEFAVVGTLLILMKIIAEYCQCIDDVPMLVTDVMTRLCELLKIFNSRACQLVLGAGALQTVGLKTITAKHLMLVAQCLQVVILNINTIKNHFELRLTPKQYVMLTQFDQILKDYNNHRHELLCKITNLMEEIFNSYLSQYELKPPMPSKTMRNIVAQVKKLRETMAAILSEQQLEVLFRDVRRKFKDCLASKLADFGVSNDGGPQHGLVTSDVIFYSTSLNKLTGFKDLDHKCDGLWNSINELKKTRKKHEQHSSKSQQRASSAKTKSNR</sequence>
<evidence type="ECO:0000256" key="1">
    <source>
        <dbReference type="ARBA" id="ARBA00004601"/>
    </source>
</evidence>
<evidence type="ECO:0000256" key="5">
    <source>
        <dbReference type="ARBA" id="ARBA00022927"/>
    </source>
</evidence>
<dbReference type="Proteomes" id="UP000594262">
    <property type="component" value="Unplaced"/>
</dbReference>
<feature type="compositionally biased region" description="Basic residues" evidence="8">
    <location>
        <begin position="208"/>
        <end position="219"/>
    </location>
</feature>
<dbReference type="Pfam" id="PF10475">
    <property type="entry name" value="Vps54_N"/>
    <property type="match status" value="1"/>
</dbReference>
<evidence type="ECO:0000313" key="11">
    <source>
        <dbReference type="EnsemblMetazoa" id="CLYHEMP015213.3"/>
    </source>
</evidence>
<evidence type="ECO:0000256" key="6">
    <source>
        <dbReference type="ARBA" id="ARBA00023034"/>
    </source>
</evidence>
<dbReference type="AlphaFoldDB" id="A0A7M5WZM4"/>
<protein>
    <recommendedName>
        <fullName evidence="3">Vacuolar protein sorting-associated protein 54</fullName>
    </recommendedName>
</protein>
<dbReference type="PANTHER" id="PTHR12965:SF0">
    <property type="entry name" value="VACUOLAR PROTEIN SORTING-ASSOCIATED PROTEIN 54"/>
    <property type="match status" value="1"/>
</dbReference>
<dbReference type="RefSeq" id="XP_066923872.1">
    <property type="nucleotide sequence ID" value="XM_067067771.1"/>
</dbReference>
<evidence type="ECO:0000259" key="10">
    <source>
        <dbReference type="Pfam" id="PF10475"/>
    </source>
</evidence>
<dbReference type="EnsemblMetazoa" id="CLYHEMT015213.3">
    <property type="protein sequence ID" value="CLYHEMP015213.3"/>
    <property type="gene ID" value="CLYHEMG015213"/>
</dbReference>
<name>A0A7M5WZM4_9CNID</name>
<accession>A0A7M5WZM4</accession>
<dbReference type="GO" id="GO:0000938">
    <property type="term" value="C:GARP complex"/>
    <property type="evidence" value="ECO:0007669"/>
    <property type="project" value="InterPro"/>
</dbReference>
<proteinExistence type="inferred from homology"/>
<keyword evidence="4" id="KW-0813">Transport</keyword>
<keyword evidence="7" id="KW-0175">Coiled coil</keyword>
<feature type="region of interest" description="Disordered" evidence="8">
    <location>
        <begin position="201"/>
        <end position="223"/>
    </location>
</feature>
<organism evidence="11 12">
    <name type="scientific">Clytia hemisphaerica</name>
    <dbReference type="NCBI Taxonomy" id="252671"/>
    <lineage>
        <taxon>Eukaryota</taxon>
        <taxon>Metazoa</taxon>
        <taxon>Cnidaria</taxon>
        <taxon>Hydrozoa</taxon>
        <taxon>Hydroidolina</taxon>
        <taxon>Leptothecata</taxon>
        <taxon>Obeliida</taxon>
        <taxon>Clytiidae</taxon>
        <taxon>Clytia</taxon>
    </lineage>
</organism>
<dbReference type="GO" id="GO:0042147">
    <property type="term" value="P:retrograde transport, endosome to Golgi"/>
    <property type="evidence" value="ECO:0007669"/>
    <property type="project" value="InterPro"/>
</dbReference>
<comment type="similarity">
    <text evidence="2">Belongs to the VPS54 family.</text>
</comment>
<dbReference type="GO" id="GO:0019905">
    <property type="term" value="F:syntaxin binding"/>
    <property type="evidence" value="ECO:0007669"/>
    <property type="project" value="TreeGrafter"/>
</dbReference>
<evidence type="ECO:0000256" key="3">
    <source>
        <dbReference type="ARBA" id="ARBA00017665"/>
    </source>
</evidence>
<dbReference type="Gene3D" id="6.10.250.860">
    <property type="match status" value="1"/>
</dbReference>
<reference evidence="11" key="1">
    <citation type="submission" date="2021-01" db="UniProtKB">
        <authorList>
            <consortium name="EnsemblMetazoa"/>
        </authorList>
    </citation>
    <scope>IDENTIFICATION</scope>
</reference>
<dbReference type="GO" id="GO:0005829">
    <property type="term" value="C:cytosol"/>
    <property type="evidence" value="ECO:0007669"/>
    <property type="project" value="GOC"/>
</dbReference>
<feature type="compositionally biased region" description="Low complexity" evidence="8">
    <location>
        <begin position="985"/>
        <end position="1000"/>
    </location>
</feature>
<dbReference type="OrthoDB" id="10259024at2759"/>
<evidence type="ECO:0000256" key="2">
    <source>
        <dbReference type="ARBA" id="ARBA00009150"/>
    </source>
</evidence>
<evidence type="ECO:0000259" key="9">
    <source>
        <dbReference type="Pfam" id="PF07928"/>
    </source>
</evidence>
<dbReference type="GO" id="GO:0015031">
    <property type="term" value="P:protein transport"/>
    <property type="evidence" value="ECO:0007669"/>
    <property type="project" value="UniProtKB-KW"/>
</dbReference>
<feature type="region of interest" description="Disordered" evidence="8">
    <location>
        <begin position="974"/>
        <end position="1000"/>
    </location>
</feature>
<comment type="subcellular location">
    <subcellularLocation>
        <location evidence="1">Golgi apparatus</location>
        <location evidence="1">trans-Golgi network</location>
    </subcellularLocation>
</comment>
<dbReference type="GeneID" id="136811154"/>
<feature type="domain" description="Vacuolar protein sorting-associated protein 54 C-terminal" evidence="9">
    <location>
        <begin position="731"/>
        <end position="861"/>
    </location>
</feature>
<dbReference type="GO" id="GO:0006896">
    <property type="term" value="P:Golgi to vacuole transport"/>
    <property type="evidence" value="ECO:0007669"/>
    <property type="project" value="TreeGrafter"/>
</dbReference>
<dbReference type="PANTHER" id="PTHR12965">
    <property type="entry name" value="VACUOLAR PROTEIN SORTING 54"/>
    <property type="match status" value="1"/>
</dbReference>
<evidence type="ECO:0000256" key="7">
    <source>
        <dbReference type="ARBA" id="ARBA00023054"/>
    </source>
</evidence>
<dbReference type="Pfam" id="PF07928">
    <property type="entry name" value="Vps54"/>
    <property type="match status" value="1"/>
</dbReference>
<keyword evidence="5" id="KW-0653">Protein transport</keyword>
<dbReference type="InterPro" id="IPR039745">
    <property type="entry name" value="Vps54"/>
</dbReference>
<dbReference type="InterPro" id="IPR019515">
    <property type="entry name" value="VPS54_N"/>
</dbReference>
<keyword evidence="12" id="KW-1185">Reference proteome</keyword>
<feature type="domain" description="Vacuolar protein sorting-associated protein 54 N-terminal" evidence="10">
    <location>
        <begin position="272"/>
        <end position="530"/>
    </location>
</feature>
<dbReference type="InterPro" id="IPR012501">
    <property type="entry name" value="Vps54_C"/>
</dbReference>
<evidence type="ECO:0000256" key="4">
    <source>
        <dbReference type="ARBA" id="ARBA00022448"/>
    </source>
</evidence>
<evidence type="ECO:0000256" key="8">
    <source>
        <dbReference type="SAM" id="MobiDB-lite"/>
    </source>
</evidence>
<keyword evidence="6" id="KW-0333">Golgi apparatus</keyword>